<keyword evidence="6" id="KW-1133">Transmembrane helix</keyword>
<keyword evidence="4 6" id="KW-0472">Membrane</keyword>
<evidence type="ECO:0000256" key="6">
    <source>
        <dbReference type="SAM" id="Phobius"/>
    </source>
</evidence>
<dbReference type="PANTHER" id="PTHR12815:SF47">
    <property type="entry name" value="TRANSLOCATION AND ASSEMBLY MODULE SUBUNIT TAMA"/>
    <property type="match status" value="1"/>
</dbReference>
<dbReference type="InterPro" id="IPR039910">
    <property type="entry name" value="D15-like"/>
</dbReference>
<dbReference type="AlphaFoldDB" id="F4C2K7"/>
<dbReference type="PROSITE" id="PS51257">
    <property type="entry name" value="PROKAR_LIPOPROTEIN"/>
    <property type="match status" value="1"/>
</dbReference>
<evidence type="ECO:0000256" key="3">
    <source>
        <dbReference type="ARBA" id="ARBA00022729"/>
    </source>
</evidence>
<dbReference type="InterPro" id="IPR000184">
    <property type="entry name" value="Bac_surfAg_D15"/>
</dbReference>
<dbReference type="GO" id="GO:0019867">
    <property type="term" value="C:outer membrane"/>
    <property type="evidence" value="ECO:0007669"/>
    <property type="project" value="InterPro"/>
</dbReference>
<feature type="domain" description="Bacterial surface antigen (D15)" evidence="7">
    <location>
        <begin position="585"/>
        <end position="746"/>
    </location>
</feature>
<reference evidence="8" key="1">
    <citation type="submission" date="2011-03" db="EMBL/GenBank/DDBJ databases">
        <title>Complete sequence of Sphingobacterium sp. 21.</title>
        <authorList>
            <consortium name="US DOE Joint Genome Institute"/>
            <person name="Lucas S."/>
            <person name="Copeland A."/>
            <person name="Lapidus A."/>
            <person name="Cheng J.-F."/>
            <person name="Goodwin L."/>
            <person name="Pitluck S."/>
            <person name="Davenport K."/>
            <person name="Detter J.C."/>
            <person name="Han C."/>
            <person name="Tapia R."/>
            <person name="Land M."/>
            <person name="Hauser L."/>
            <person name="Kyrpides N."/>
            <person name="Ivanova N."/>
            <person name="Ovchinnikova G."/>
            <person name="Pagani I."/>
            <person name="Siebers A.K."/>
            <person name="Allgaier M."/>
            <person name="Thelen M.P."/>
            <person name="Hugenholtz P."/>
            <person name="Woyke T."/>
        </authorList>
    </citation>
    <scope>NUCLEOTIDE SEQUENCE</scope>
    <source>
        <strain evidence="8">21</strain>
    </source>
</reference>
<evidence type="ECO:0000256" key="5">
    <source>
        <dbReference type="ARBA" id="ARBA00023237"/>
    </source>
</evidence>
<evidence type="ECO:0000313" key="8">
    <source>
        <dbReference type="EMBL" id="ADZ80466.1"/>
    </source>
</evidence>
<feature type="transmembrane region" description="Helical" evidence="6">
    <location>
        <begin position="20"/>
        <end position="39"/>
    </location>
</feature>
<protein>
    <submittedName>
        <fullName evidence="8">Surface antigen (D15)</fullName>
    </submittedName>
</protein>
<dbReference type="KEGG" id="shg:Sph21_3932"/>
<dbReference type="PANTHER" id="PTHR12815">
    <property type="entry name" value="SORTING AND ASSEMBLY MACHINERY SAMM50 PROTEIN FAMILY MEMBER"/>
    <property type="match status" value="1"/>
</dbReference>
<name>F4C2K7_SPHS2</name>
<keyword evidence="5" id="KW-0998">Cell outer membrane</keyword>
<organism evidence="8">
    <name type="scientific">Sphingobacterium sp. (strain 21)</name>
    <dbReference type="NCBI Taxonomy" id="743722"/>
    <lineage>
        <taxon>Bacteria</taxon>
        <taxon>Pseudomonadati</taxon>
        <taxon>Bacteroidota</taxon>
        <taxon>Sphingobacteriia</taxon>
        <taxon>Sphingobacteriales</taxon>
        <taxon>Sphingobacteriaceae</taxon>
        <taxon>Sphingobacterium</taxon>
    </lineage>
</organism>
<accession>F4C2K7</accession>
<evidence type="ECO:0000256" key="1">
    <source>
        <dbReference type="ARBA" id="ARBA00004370"/>
    </source>
</evidence>
<gene>
    <name evidence="8" type="ordered locus">Sph21_3932</name>
</gene>
<dbReference type="Gene3D" id="2.40.160.50">
    <property type="entry name" value="membrane protein fhac: a member of the omp85/tpsb transporter family"/>
    <property type="match status" value="1"/>
</dbReference>
<dbReference type="Pfam" id="PF01103">
    <property type="entry name" value="Omp85"/>
    <property type="match status" value="1"/>
</dbReference>
<dbReference type="HOGENOM" id="CLU_010929_0_0_10"/>
<proteinExistence type="predicted"/>
<comment type="subcellular location">
    <subcellularLocation>
        <location evidence="1">Membrane</location>
    </subcellularLocation>
</comment>
<keyword evidence="2 6" id="KW-0812">Transmembrane</keyword>
<dbReference type="PATRIC" id="fig|743722.3.peg.4194"/>
<dbReference type="EMBL" id="CP002584">
    <property type="protein sequence ID" value="ADZ80466.1"/>
    <property type="molecule type" value="Genomic_DNA"/>
</dbReference>
<evidence type="ECO:0000256" key="4">
    <source>
        <dbReference type="ARBA" id="ARBA00023136"/>
    </source>
</evidence>
<evidence type="ECO:0000259" key="7">
    <source>
        <dbReference type="Pfam" id="PF01103"/>
    </source>
</evidence>
<evidence type="ECO:0000256" key="2">
    <source>
        <dbReference type="ARBA" id="ARBA00022692"/>
    </source>
</evidence>
<dbReference type="STRING" id="743722.Sph21_3932"/>
<sequence>MRMNLQSKNHQRRATMRIKIYTYIAISLLFASCSNIKYLKEGENLYVKGEVELNNDSIPDQYRGPLTERLEGVLRPRPNKKFLGLRTKLYFYNIAGQPKKNKGFKHWLKNKVGEPPVLLQDVNVPYNENLVRNRLENIGFFNAYVTTDTTIENRKATLNYVATTNKIYRINKVTYEADTTTQIGRELKLAQEGSLLVPGRPYNLDRIIAERERIDNILKDKGYYFFSPDHLLVQVDSMIGNHMVDMNVKLKEETPKNAKQPYTINNIFIYPEYSLVQGNYEVATPKDAEEYKGFYFIDPHRTFRKFALARTMFFHKGDLYNRDRQNQTISQLVGMGTFRFVKNNFMLADRGKSNKLDVHYYLTPQQKKAVRVELLGKTAAVYNGSEVNVSWSHRNAFKGAELLRLTAYGGYEVQSGGGININSNFYRYGLEASLTWPRIIAPFGWEPTRRFVPHTTTLVGYEFLNRRQAYRLNSLRFAWGYNWQESAKKTHQLNVLDVAYVQPVNVTRFYDSLATEFPYLQRAIDRQFTFGPNYKFTYTNTMETDRKHTFYFSGGLDLSANTVGLILGSNVKKGKQDSIFNAAFSQYIKTEIEYRHYMKLGQNRTLAARALFGYGYSYGNSTRLPYVKQFFAGGPNSLRAFRARAIGPGSYNPERFGNDNFVPDMTGDIRMEFNLEYRSKIVSILDWAAFIDAGNIWLQNADTVFQGGKFSKNFFKELAVGGGVGLRFDLTFLILRTDLAIPLRIPYLPDGQRWVFNKINFRDPDWRRDNLVFNLAIGYPF</sequence>
<keyword evidence="3" id="KW-0732">Signal</keyword>
<dbReference type="eggNOG" id="COG4775">
    <property type="taxonomic scope" value="Bacteria"/>
</dbReference>